<protein>
    <recommendedName>
        <fullName evidence="4">Lipoprotein</fullName>
    </recommendedName>
</protein>
<reference evidence="2 3" key="1">
    <citation type="submission" date="2023-12" db="EMBL/GenBank/DDBJ databases">
        <title>the genome sequence of Hyalangium sp. s54d21.</title>
        <authorList>
            <person name="Zhang X."/>
        </authorList>
    </citation>
    <scope>NUCLEOTIDE SEQUENCE [LARGE SCALE GENOMIC DNA]</scope>
    <source>
        <strain evidence="3">s54d21</strain>
    </source>
</reference>
<keyword evidence="1" id="KW-0732">Signal</keyword>
<dbReference type="EMBL" id="JAXIVS010000030">
    <property type="protein sequence ID" value="MDY7233216.1"/>
    <property type="molecule type" value="Genomic_DNA"/>
</dbReference>
<comment type="caution">
    <text evidence="2">The sequence shown here is derived from an EMBL/GenBank/DDBJ whole genome shotgun (WGS) entry which is preliminary data.</text>
</comment>
<dbReference type="RefSeq" id="WP_321551929.1">
    <property type="nucleotide sequence ID" value="NZ_JAXIVS010000030.1"/>
</dbReference>
<name>A0ABU5HIN0_9BACT</name>
<evidence type="ECO:0000313" key="2">
    <source>
        <dbReference type="EMBL" id="MDY7233216.1"/>
    </source>
</evidence>
<organism evidence="2 3">
    <name type="scientific">Hyalangium rubrum</name>
    <dbReference type="NCBI Taxonomy" id="3103134"/>
    <lineage>
        <taxon>Bacteria</taxon>
        <taxon>Pseudomonadati</taxon>
        <taxon>Myxococcota</taxon>
        <taxon>Myxococcia</taxon>
        <taxon>Myxococcales</taxon>
        <taxon>Cystobacterineae</taxon>
        <taxon>Archangiaceae</taxon>
        <taxon>Hyalangium</taxon>
    </lineage>
</organism>
<sequence length="239" mass="24924">MSTLSKIAGLVGLLALGAATACGEQSIESEPGDLRFSFESDAEGWRGAFADYPSGREQDFGLAFEHRALPAELGTPGKALFLEGDNRSDDLFMYLTREVTGLSPNTSYALSFEVVLASNAGSGCTGIGGAPGESVYLKVGASPAEPRAVVDSGGVMRLDLDKGNQSNGGANAQVIGNVANGVPQCPAPYRLVTRTNTDSPFVISTGEQGSLWLLVGTDSGFEGTSSLYYDSIRVLLEPR</sequence>
<keyword evidence="3" id="KW-1185">Reference proteome</keyword>
<evidence type="ECO:0008006" key="4">
    <source>
        <dbReference type="Google" id="ProtNLM"/>
    </source>
</evidence>
<evidence type="ECO:0000256" key="1">
    <source>
        <dbReference type="SAM" id="SignalP"/>
    </source>
</evidence>
<gene>
    <name evidence="2" type="ORF">SYV04_42915</name>
</gene>
<evidence type="ECO:0000313" key="3">
    <source>
        <dbReference type="Proteomes" id="UP001291309"/>
    </source>
</evidence>
<accession>A0ABU5HIN0</accession>
<feature type="signal peptide" evidence="1">
    <location>
        <begin position="1"/>
        <end position="21"/>
    </location>
</feature>
<dbReference type="Proteomes" id="UP001291309">
    <property type="component" value="Unassembled WGS sequence"/>
</dbReference>
<dbReference type="PROSITE" id="PS51257">
    <property type="entry name" value="PROKAR_LIPOPROTEIN"/>
    <property type="match status" value="1"/>
</dbReference>
<feature type="chain" id="PRO_5046747341" description="Lipoprotein" evidence="1">
    <location>
        <begin position="22"/>
        <end position="239"/>
    </location>
</feature>
<proteinExistence type="predicted"/>